<dbReference type="EMBL" id="CAJOAZ010001660">
    <property type="protein sequence ID" value="CAF3841463.1"/>
    <property type="molecule type" value="Genomic_DNA"/>
</dbReference>
<dbReference type="EMBL" id="CAJNOG010000256">
    <property type="protein sequence ID" value="CAF1122124.1"/>
    <property type="molecule type" value="Genomic_DNA"/>
</dbReference>
<dbReference type="Gene3D" id="1.10.3680.10">
    <property type="entry name" value="TerB-like"/>
    <property type="match status" value="1"/>
</dbReference>
<accession>A0A814QNP1</accession>
<organism evidence="1 3">
    <name type="scientific">Adineta steineri</name>
    <dbReference type="NCBI Taxonomy" id="433720"/>
    <lineage>
        <taxon>Eukaryota</taxon>
        <taxon>Metazoa</taxon>
        <taxon>Spiralia</taxon>
        <taxon>Gnathifera</taxon>
        <taxon>Rotifera</taxon>
        <taxon>Eurotatoria</taxon>
        <taxon>Bdelloidea</taxon>
        <taxon>Adinetida</taxon>
        <taxon>Adinetidae</taxon>
        <taxon>Adineta</taxon>
    </lineage>
</organism>
<sequence length="80" mass="8989">MGNNISTTDVEVCDVAGHSLFREYWHYSTMPTPVSVHEYTKTLMNLAGADGILADEERQWILGNVAAKGASKEMYDYFKI</sequence>
<comment type="caution">
    <text evidence="1">The sequence shown here is derived from an EMBL/GenBank/DDBJ whole genome shotgun (WGS) entry which is preliminary data.</text>
</comment>
<evidence type="ECO:0000313" key="1">
    <source>
        <dbReference type="EMBL" id="CAF1122124.1"/>
    </source>
</evidence>
<evidence type="ECO:0000313" key="3">
    <source>
        <dbReference type="Proteomes" id="UP000663845"/>
    </source>
</evidence>
<protein>
    <submittedName>
        <fullName evidence="1">Uncharacterized protein</fullName>
    </submittedName>
</protein>
<reference evidence="1" key="1">
    <citation type="submission" date="2021-02" db="EMBL/GenBank/DDBJ databases">
        <authorList>
            <person name="Nowell W R."/>
        </authorList>
    </citation>
    <scope>NUCLEOTIDE SEQUENCE</scope>
</reference>
<name>A0A814QNP1_9BILA</name>
<dbReference type="Proteomes" id="UP000663845">
    <property type="component" value="Unassembled WGS sequence"/>
</dbReference>
<gene>
    <name evidence="1" type="ORF">JYZ213_LOCUS22540</name>
    <name evidence="2" type="ORF">OXD698_LOCUS20702</name>
</gene>
<dbReference type="AlphaFoldDB" id="A0A814QNP1"/>
<proteinExistence type="predicted"/>
<dbReference type="InterPro" id="IPR029024">
    <property type="entry name" value="TerB-like"/>
</dbReference>
<dbReference type="Proteomes" id="UP000663844">
    <property type="component" value="Unassembled WGS sequence"/>
</dbReference>
<evidence type="ECO:0000313" key="2">
    <source>
        <dbReference type="EMBL" id="CAF3841463.1"/>
    </source>
</evidence>